<dbReference type="Gene3D" id="3.90.190.10">
    <property type="entry name" value="Protein tyrosine phosphatase superfamily"/>
    <property type="match status" value="1"/>
</dbReference>
<feature type="domain" description="Tyrosine-protein phosphatase" evidence="13">
    <location>
        <begin position="68"/>
        <end position="215"/>
    </location>
</feature>
<evidence type="ECO:0000256" key="9">
    <source>
        <dbReference type="ARBA" id="ARBA00024192"/>
    </source>
</evidence>
<dbReference type="GO" id="GO:0004721">
    <property type="term" value="F:phosphoprotein phosphatase activity"/>
    <property type="evidence" value="ECO:0007669"/>
    <property type="project" value="UniProtKB-KW"/>
</dbReference>
<comment type="pathway">
    <text evidence="9">Phospholipid metabolism; phosphatidylglycerol biosynthesis; phosphatidylglycerol from CDP-diacylglycerol: step 2/2.</text>
</comment>
<evidence type="ECO:0000256" key="4">
    <source>
        <dbReference type="ARBA" id="ARBA00022801"/>
    </source>
</evidence>
<evidence type="ECO:0000256" key="5">
    <source>
        <dbReference type="ARBA" id="ARBA00022912"/>
    </source>
</evidence>
<comment type="catalytic activity">
    <reaction evidence="11">
        <text>a 1,2-diacyl-sn-glycero-3-phospho-(1'-sn-glycero-3'-phosphate) + H2O = a 1,2-diacyl-sn-glycero-3-phospho-(1'-sn-glycerol) + phosphate</text>
        <dbReference type="Rhea" id="RHEA:33751"/>
        <dbReference type="ChEBI" id="CHEBI:15377"/>
        <dbReference type="ChEBI" id="CHEBI:43474"/>
        <dbReference type="ChEBI" id="CHEBI:60110"/>
        <dbReference type="ChEBI" id="CHEBI:64716"/>
        <dbReference type="EC" id="3.1.3.27"/>
    </reaction>
    <physiologicalReaction direction="left-to-right" evidence="11">
        <dbReference type="Rhea" id="RHEA:33752"/>
    </physiologicalReaction>
</comment>
<keyword evidence="4" id="KW-0378">Hydrolase</keyword>
<dbReference type="InterPro" id="IPR003595">
    <property type="entry name" value="Tyr_Pase_cat"/>
</dbReference>
<evidence type="ECO:0000256" key="7">
    <source>
        <dbReference type="ARBA" id="ARBA00023209"/>
    </source>
</evidence>
<dbReference type="AlphaFoldDB" id="A0A5N6R7T3"/>
<dbReference type="InterPro" id="IPR044596">
    <property type="entry name" value="PTPMT1-like"/>
</dbReference>
<organism evidence="15 16">
    <name type="scientific">Carpinus fangiana</name>
    <dbReference type="NCBI Taxonomy" id="176857"/>
    <lineage>
        <taxon>Eukaryota</taxon>
        <taxon>Viridiplantae</taxon>
        <taxon>Streptophyta</taxon>
        <taxon>Embryophyta</taxon>
        <taxon>Tracheophyta</taxon>
        <taxon>Spermatophyta</taxon>
        <taxon>Magnoliopsida</taxon>
        <taxon>eudicotyledons</taxon>
        <taxon>Gunneridae</taxon>
        <taxon>Pentapetalae</taxon>
        <taxon>rosids</taxon>
        <taxon>fabids</taxon>
        <taxon>Fagales</taxon>
        <taxon>Betulaceae</taxon>
        <taxon>Carpinus</taxon>
    </lineage>
</organism>
<evidence type="ECO:0000256" key="2">
    <source>
        <dbReference type="ARBA" id="ARBA00008601"/>
    </source>
</evidence>
<dbReference type="InterPro" id="IPR020422">
    <property type="entry name" value="TYR_PHOSPHATASE_DUAL_dom"/>
</dbReference>
<dbReference type="InterPro" id="IPR000387">
    <property type="entry name" value="Tyr_Pase_dom"/>
</dbReference>
<dbReference type="PROSITE" id="PS50056">
    <property type="entry name" value="TYR_PHOSPHATASE_2"/>
    <property type="match status" value="1"/>
</dbReference>
<dbReference type="GO" id="GO:0048364">
    <property type="term" value="P:root development"/>
    <property type="evidence" value="ECO:0007669"/>
    <property type="project" value="UniProtKB-ARBA"/>
</dbReference>
<evidence type="ECO:0000259" key="13">
    <source>
        <dbReference type="PROSITE" id="PS50054"/>
    </source>
</evidence>
<keyword evidence="5" id="KW-0904">Protein phosphatase</keyword>
<dbReference type="InterPro" id="IPR000340">
    <property type="entry name" value="Dual-sp_phosphatase_cat-dom"/>
</dbReference>
<dbReference type="FunFam" id="3.90.190.10:FF:000051">
    <property type="entry name" value="Dual specificity phosphatase domain protein"/>
    <property type="match status" value="1"/>
</dbReference>
<dbReference type="PROSITE" id="PS50054">
    <property type="entry name" value="TYR_PHOSPHATASE_DUAL"/>
    <property type="match status" value="1"/>
</dbReference>
<evidence type="ECO:0000256" key="3">
    <source>
        <dbReference type="ARBA" id="ARBA00022516"/>
    </source>
</evidence>
<dbReference type="EC" id="3.1.3.27" evidence="10"/>
<comment type="pathway">
    <text evidence="1">Lipid metabolism.</text>
</comment>
<dbReference type="InterPro" id="IPR016130">
    <property type="entry name" value="Tyr_Pase_AS"/>
</dbReference>
<evidence type="ECO:0000313" key="15">
    <source>
        <dbReference type="EMBL" id="KAE8055888.1"/>
    </source>
</evidence>
<proteinExistence type="inferred from homology"/>
<gene>
    <name evidence="15" type="ORF">FH972_012699</name>
</gene>
<dbReference type="Pfam" id="PF00782">
    <property type="entry name" value="DSPc"/>
    <property type="match status" value="1"/>
</dbReference>
<evidence type="ECO:0000256" key="1">
    <source>
        <dbReference type="ARBA" id="ARBA00005189"/>
    </source>
</evidence>
<accession>A0A5N6R7T3</accession>
<evidence type="ECO:0000256" key="6">
    <source>
        <dbReference type="ARBA" id="ARBA00023098"/>
    </source>
</evidence>
<protein>
    <recommendedName>
        <fullName evidence="10">phosphatidylglycerophosphatase</fullName>
        <ecNumber evidence="10">3.1.3.27</ecNumber>
    </recommendedName>
</protein>
<dbReference type="Proteomes" id="UP000327013">
    <property type="component" value="Chromosome 5"/>
</dbReference>
<keyword evidence="16" id="KW-1185">Reference proteome</keyword>
<evidence type="ECO:0000313" key="16">
    <source>
        <dbReference type="Proteomes" id="UP000327013"/>
    </source>
</evidence>
<dbReference type="SMART" id="SM00404">
    <property type="entry name" value="PTPc_motif"/>
    <property type="match status" value="1"/>
</dbReference>
<dbReference type="GO" id="GO:0008654">
    <property type="term" value="P:phospholipid biosynthetic process"/>
    <property type="evidence" value="ECO:0007669"/>
    <property type="project" value="UniProtKB-KW"/>
</dbReference>
<keyword evidence="3" id="KW-0444">Lipid biosynthesis</keyword>
<comment type="similarity">
    <text evidence="2">Belongs to the protein-tyrosine phosphatase family. Non-receptor class dual specificity subfamily.</text>
</comment>
<dbReference type="InterPro" id="IPR029021">
    <property type="entry name" value="Prot-tyrosine_phosphatase-like"/>
</dbReference>
<comment type="function">
    <text evidence="12">Exhibits phosphatidylglycerophosphate phosphatase activity. Involved in root growth and columella cells organization. May possess protein phosphatase activity.</text>
</comment>
<evidence type="ECO:0000256" key="12">
    <source>
        <dbReference type="ARBA" id="ARBA00053902"/>
    </source>
</evidence>
<keyword evidence="8" id="KW-1208">Phospholipid metabolism</keyword>
<evidence type="ECO:0000259" key="14">
    <source>
        <dbReference type="PROSITE" id="PS50056"/>
    </source>
</evidence>
<evidence type="ECO:0000256" key="8">
    <source>
        <dbReference type="ARBA" id="ARBA00023264"/>
    </source>
</evidence>
<keyword evidence="6" id="KW-0443">Lipid metabolism</keyword>
<dbReference type="SMART" id="SM00195">
    <property type="entry name" value="DSPc"/>
    <property type="match status" value="1"/>
</dbReference>
<evidence type="ECO:0000256" key="11">
    <source>
        <dbReference type="ARBA" id="ARBA00050944"/>
    </source>
</evidence>
<dbReference type="EMBL" id="CM017325">
    <property type="protein sequence ID" value="KAE8055888.1"/>
    <property type="molecule type" value="Genomic_DNA"/>
</dbReference>
<dbReference type="GO" id="GO:0008962">
    <property type="term" value="F:phosphatidylglycerophosphatase activity"/>
    <property type="evidence" value="ECO:0007669"/>
    <property type="project" value="UniProtKB-EC"/>
</dbReference>
<dbReference type="OrthoDB" id="273181at2759"/>
<dbReference type="PROSITE" id="PS00383">
    <property type="entry name" value="TYR_PHOSPHATASE_1"/>
    <property type="match status" value="1"/>
</dbReference>
<reference evidence="15 16" key="1">
    <citation type="submission" date="2019-06" db="EMBL/GenBank/DDBJ databases">
        <title>A chromosomal-level reference genome of Carpinus fangiana (Coryloideae, Betulaceae).</title>
        <authorList>
            <person name="Yang X."/>
            <person name="Wang Z."/>
            <person name="Zhang L."/>
            <person name="Hao G."/>
            <person name="Liu J."/>
            <person name="Yang Y."/>
        </authorList>
    </citation>
    <scope>NUCLEOTIDE SEQUENCE [LARGE SCALE GENOMIC DNA]</scope>
    <source>
        <strain evidence="15">Cfa_2016G</strain>
        <tissue evidence="15">Leaf</tissue>
    </source>
</reference>
<dbReference type="SUPFAM" id="SSF52799">
    <property type="entry name" value="(Phosphotyrosine protein) phosphatases II"/>
    <property type="match status" value="1"/>
</dbReference>
<name>A0A5N6R7T3_9ROSI</name>
<keyword evidence="7" id="KW-0594">Phospholipid biosynthesis</keyword>
<dbReference type="PANTHER" id="PTHR46274:SF9">
    <property type="entry name" value="PHOSPHATIDYLGLYCEROPHOSPHATE PHOSPHATASE PTPMT1"/>
    <property type="match status" value="1"/>
</dbReference>
<dbReference type="PANTHER" id="PTHR46274">
    <property type="entry name" value="PHOSPHATIDYLINOSITOL PHOSPHATASE"/>
    <property type="match status" value="1"/>
</dbReference>
<feature type="domain" description="Tyrosine specific protein phosphatases" evidence="14">
    <location>
        <begin position="136"/>
        <end position="204"/>
    </location>
</feature>
<sequence>MYIEELKEGEVGSGGEGNSCGGDGDVGGRSVVASDAKRVLIGAGARALFYPTLLYNVVRNKFQVEFRWWDKVAEFILLGAVPFPTDVPRLKDLGVCGVVTLNEPYETLVSTSLYHAYGIDHLVIPTRDYCFAPSLDNIRKAVSFIHENASCGRTTYVHCKAGRGRSTTVVLCYLVQHKQMTPDAAYDYVRSIRPRVLLASSQWQAVQEYYHLMVKKAAIYTHMTDIIMKAPGSAASQDLVAFDDGSVVVVTESDLEGYDSSLDSGIWADLSVVYGVRVAGKAALARISCLWFRCRTHQRISGEKVGSESSCSIRADHLGGISVDIHIY</sequence>
<evidence type="ECO:0000256" key="10">
    <source>
        <dbReference type="ARBA" id="ARBA00024224"/>
    </source>
</evidence>
<dbReference type="CDD" id="cd14524">
    <property type="entry name" value="PTPMT1"/>
    <property type="match status" value="1"/>
</dbReference>